<evidence type="ECO:0000313" key="2">
    <source>
        <dbReference type="Proteomes" id="UP000095767"/>
    </source>
</evidence>
<feature type="non-terminal residue" evidence="1">
    <location>
        <position position="1"/>
    </location>
</feature>
<sequence>LHRCNCIPPRGRSRRSMCTHIYQEIKACMISLSEVRLKKVRRECNIVAHELAHLAKRTEHCAVWRANAQIVSESYSRTIVTVFLNQ</sequence>
<comment type="caution">
    <text evidence="1">The sequence shown here is derived from an EMBL/GenBank/DDBJ whole genome shotgun (WGS) entry which is preliminary data.</text>
</comment>
<dbReference type="AlphaFoldDB" id="A0A1E5VER5"/>
<evidence type="ECO:0000313" key="1">
    <source>
        <dbReference type="EMBL" id="OEL23638.1"/>
    </source>
</evidence>
<keyword evidence="2" id="KW-1185">Reference proteome</keyword>
<gene>
    <name evidence="1" type="ORF">BAE44_0015333</name>
</gene>
<protein>
    <submittedName>
        <fullName evidence="1">Uncharacterized protein</fullName>
    </submittedName>
</protein>
<proteinExistence type="predicted"/>
<dbReference type="Proteomes" id="UP000095767">
    <property type="component" value="Unassembled WGS sequence"/>
</dbReference>
<reference evidence="1 2" key="1">
    <citation type="submission" date="2016-09" db="EMBL/GenBank/DDBJ databases">
        <title>The draft genome of Dichanthelium oligosanthes: A C3 panicoid grass species.</title>
        <authorList>
            <person name="Studer A.J."/>
            <person name="Schnable J.C."/>
            <person name="Brutnell T.P."/>
        </authorList>
    </citation>
    <scope>NUCLEOTIDE SEQUENCE [LARGE SCALE GENOMIC DNA]</scope>
    <source>
        <strain evidence="2">cv. Kellogg 1175</strain>
        <tissue evidence="1">Leaf</tissue>
    </source>
</reference>
<organism evidence="1 2">
    <name type="scientific">Dichanthelium oligosanthes</name>
    <dbReference type="NCBI Taxonomy" id="888268"/>
    <lineage>
        <taxon>Eukaryota</taxon>
        <taxon>Viridiplantae</taxon>
        <taxon>Streptophyta</taxon>
        <taxon>Embryophyta</taxon>
        <taxon>Tracheophyta</taxon>
        <taxon>Spermatophyta</taxon>
        <taxon>Magnoliopsida</taxon>
        <taxon>Liliopsida</taxon>
        <taxon>Poales</taxon>
        <taxon>Poaceae</taxon>
        <taxon>PACMAD clade</taxon>
        <taxon>Panicoideae</taxon>
        <taxon>Panicodae</taxon>
        <taxon>Paniceae</taxon>
        <taxon>Dichantheliinae</taxon>
        <taxon>Dichanthelium</taxon>
    </lineage>
</organism>
<dbReference type="EMBL" id="LWDX02041989">
    <property type="protein sequence ID" value="OEL23638.1"/>
    <property type="molecule type" value="Genomic_DNA"/>
</dbReference>
<name>A0A1E5VER5_9POAL</name>
<accession>A0A1E5VER5</accession>
<dbReference type="OrthoDB" id="690769at2759"/>